<reference evidence="2" key="1">
    <citation type="submission" date="2016-09" db="EMBL/GenBank/DDBJ databases">
        <authorList>
            <person name="Varghese N."/>
            <person name="Submissions S."/>
        </authorList>
    </citation>
    <scope>NUCLEOTIDE SEQUENCE [LARGE SCALE GENOMIC DNA]</scope>
    <source>
        <strain evidence="2">ANC 4667</strain>
    </source>
</reference>
<name>A0A1G6IM26_9GAMM</name>
<accession>A0A1G6IM26</accession>
<dbReference type="EMBL" id="FMYO01000003">
    <property type="protein sequence ID" value="SDC07055.1"/>
    <property type="molecule type" value="Genomic_DNA"/>
</dbReference>
<dbReference type="InterPro" id="IPR036890">
    <property type="entry name" value="HATPase_C_sf"/>
</dbReference>
<dbReference type="Pfam" id="PF13589">
    <property type="entry name" value="HATPase_c_3"/>
    <property type="match status" value="1"/>
</dbReference>
<evidence type="ECO:0000313" key="1">
    <source>
        <dbReference type="EMBL" id="SDC07055.1"/>
    </source>
</evidence>
<keyword evidence="2" id="KW-1185">Reference proteome</keyword>
<dbReference type="SUPFAM" id="SSF55874">
    <property type="entry name" value="ATPase domain of HSP90 chaperone/DNA topoisomerase II/histidine kinase"/>
    <property type="match status" value="1"/>
</dbReference>
<dbReference type="AlphaFoldDB" id="A0A1G6IM26"/>
<dbReference type="GO" id="GO:0016301">
    <property type="term" value="F:kinase activity"/>
    <property type="evidence" value="ECO:0007669"/>
    <property type="project" value="UniProtKB-KW"/>
</dbReference>
<evidence type="ECO:0000313" key="2">
    <source>
        <dbReference type="Proteomes" id="UP000243468"/>
    </source>
</evidence>
<gene>
    <name evidence="1" type="ORF">SAMN05421732_10359</name>
</gene>
<keyword evidence="1" id="KW-0418">Kinase</keyword>
<dbReference type="Gene3D" id="3.30.565.10">
    <property type="entry name" value="Histidine kinase-like ATPase, C-terminal domain"/>
    <property type="match status" value="1"/>
</dbReference>
<proteinExistence type="predicted"/>
<organism evidence="1 2">
    <name type="scientific">Acinetobacter kookii</name>
    <dbReference type="NCBI Taxonomy" id="1226327"/>
    <lineage>
        <taxon>Bacteria</taxon>
        <taxon>Pseudomonadati</taxon>
        <taxon>Pseudomonadota</taxon>
        <taxon>Gammaproteobacteria</taxon>
        <taxon>Moraxellales</taxon>
        <taxon>Moraxellaceae</taxon>
        <taxon>Acinetobacter</taxon>
    </lineage>
</organism>
<sequence length="419" mass="47614">MLTRDIPLNRAILDLIDNSVDAANSKMLANGLEDLSGFEINIKINKNTFEIFDNCGGFDFETGQKYAFRFGRDPEAPPTPNSVGQFGVGMKRTLFKLGEKFKVITKSEADDGFIVDVDVSKWKSSGEWNFPCQIGNTGLEDGSTKIIVENIYSEVSEQFKLDDFINDLIYEVSLAHFMPINKNLKIKINTDLVPKYDFQLFQSNSINPQIEEKNIDSVVIKVIAGLSERDPEKSGWYIVCNGRLIVTADKTKLTGWDTDFGTRKYHNDFAHFRGIVIFESSDSSLLPWTTTKTGIDEDNKYYKMAFKSMLSVMKKVLPILSDRAKEQKYLEEGLIESEPLNQAIAEAKLISLLKLDCNKKDFYATQANLRKETPTSVRIQYSVPISQFNMVSQLLETDVKAEVGLRTFEYYFEYECGNE</sequence>
<keyword evidence="1" id="KW-0808">Transferase</keyword>
<protein>
    <submittedName>
        <fullName evidence="1">Histidine kinase-, DNA gyrase B-, and HSP90-like ATPase</fullName>
    </submittedName>
</protein>
<dbReference type="STRING" id="1226327.SAMN05421732_10359"/>
<dbReference type="Proteomes" id="UP000243468">
    <property type="component" value="Unassembled WGS sequence"/>
</dbReference>